<dbReference type="Proteomes" id="UP001334732">
    <property type="component" value="Chromosome"/>
</dbReference>
<keyword evidence="2" id="KW-1185">Reference proteome</keyword>
<organism evidence="1 2">
    <name type="scientific">Thiobacillus sedimenti</name>
    <dbReference type="NCBI Taxonomy" id="3110231"/>
    <lineage>
        <taxon>Bacteria</taxon>
        <taxon>Pseudomonadati</taxon>
        <taxon>Pseudomonadota</taxon>
        <taxon>Betaproteobacteria</taxon>
        <taxon>Nitrosomonadales</taxon>
        <taxon>Thiobacillaceae</taxon>
        <taxon>Thiobacillus</taxon>
    </lineage>
</organism>
<dbReference type="RefSeq" id="WP_324779474.1">
    <property type="nucleotide sequence ID" value="NZ_CP141769.1"/>
</dbReference>
<gene>
    <name evidence="1" type="ORF">VA613_13165</name>
</gene>
<accession>A0ABZ1CHS3</accession>
<sequence length="214" mass="23753">MPSALDTRKVRCLDGLYYSFQMLRHHYAGLWESCCEIPSHESKLIAALGSAWGFIDALHRIREIAQAVPGLSIKHPEMQAFLPASSLADEYRHYIHHLRSELANDAPGNAFPVWGTLSWVDPVNPVRSHMAVLGTQVEGTHYAGCHFDPVARRWTSKVCLGLNGKSFNFDPAFEAAARFETFVLPFLDGRPAAPEAAKPSPPLISVDFIRGTRT</sequence>
<dbReference type="EMBL" id="CP141769">
    <property type="protein sequence ID" value="WRS38942.1"/>
    <property type="molecule type" value="Genomic_DNA"/>
</dbReference>
<reference evidence="1 2" key="1">
    <citation type="submission" date="2023-12" db="EMBL/GenBank/DDBJ databases">
        <title>Thiobacillus sedimentum sp. nov., a chemolithoautotrophic sulfur-oxidizing bacterium isolated from freshwater sediment.</title>
        <authorList>
            <person name="Luo J."/>
            <person name="Dai C."/>
        </authorList>
    </citation>
    <scope>NUCLEOTIDE SEQUENCE [LARGE SCALE GENOMIC DNA]</scope>
    <source>
        <strain evidence="1 2">SCUT-2</strain>
    </source>
</reference>
<protein>
    <submittedName>
        <fullName evidence="1">Uncharacterized protein</fullName>
    </submittedName>
</protein>
<evidence type="ECO:0000313" key="1">
    <source>
        <dbReference type="EMBL" id="WRS38942.1"/>
    </source>
</evidence>
<proteinExistence type="predicted"/>
<evidence type="ECO:0000313" key="2">
    <source>
        <dbReference type="Proteomes" id="UP001334732"/>
    </source>
</evidence>
<name>A0ABZ1CHS3_9PROT</name>